<evidence type="ECO:0000256" key="1">
    <source>
        <dbReference type="SAM" id="MobiDB-lite"/>
    </source>
</evidence>
<dbReference type="OrthoDB" id="3871583at2"/>
<feature type="region of interest" description="Disordered" evidence="1">
    <location>
        <begin position="221"/>
        <end position="241"/>
    </location>
</feature>
<keyword evidence="2" id="KW-0732">Signal</keyword>
<evidence type="ECO:0000256" key="2">
    <source>
        <dbReference type="SAM" id="SignalP"/>
    </source>
</evidence>
<dbReference type="EMBL" id="RJMB01000005">
    <property type="protein sequence ID" value="RNL85847.1"/>
    <property type="molecule type" value="Genomic_DNA"/>
</dbReference>
<evidence type="ECO:0000313" key="3">
    <source>
        <dbReference type="EMBL" id="RNL85847.1"/>
    </source>
</evidence>
<evidence type="ECO:0000313" key="4">
    <source>
        <dbReference type="Proteomes" id="UP000269198"/>
    </source>
</evidence>
<feature type="signal peptide" evidence="2">
    <location>
        <begin position="1"/>
        <end position="29"/>
    </location>
</feature>
<dbReference type="RefSeq" id="WP_123200625.1">
    <property type="nucleotide sequence ID" value="NZ_RJMB01000005.1"/>
</dbReference>
<organism evidence="3 4">
    <name type="scientific">Halostreptopolyspora alba</name>
    <dbReference type="NCBI Taxonomy" id="2487137"/>
    <lineage>
        <taxon>Bacteria</taxon>
        <taxon>Bacillati</taxon>
        <taxon>Actinomycetota</taxon>
        <taxon>Actinomycetes</taxon>
        <taxon>Streptosporangiales</taxon>
        <taxon>Nocardiopsidaceae</taxon>
        <taxon>Halostreptopolyspora</taxon>
    </lineage>
</organism>
<reference evidence="3 4" key="1">
    <citation type="submission" date="2018-11" db="EMBL/GenBank/DDBJ databases">
        <title>The genome draft of YIM 96095.</title>
        <authorList>
            <person name="Tang S.-K."/>
            <person name="Chunyu W.-X."/>
            <person name="Feng Y.-Z."/>
        </authorList>
    </citation>
    <scope>NUCLEOTIDE SEQUENCE [LARGE SCALE GENOMIC DNA]</scope>
    <source>
        <strain evidence="3 4">YIM 96095</strain>
    </source>
</reference>
<gene>
    <name evidence="3" type="ORF">EFW17_07815</name>
</gene>
<evidence type="ECO:0008006" key="5">
    <source>
        <dbReference type="Google" id="ProtNLM"/>
    </source>
</evidence>
<accession>A0A3N0EDC1</accession>
<dbReference type="Proteomes" id="UP000269198">
    <property type="component" value="Unassembled WGS sequence"/>
</dbReference>
<keyword evidence="4" id="KW-1185">Reference proteome</keyword>
<protein>
    <recommendedName>
        <fullName evidence="5">LPXTG cell wall anchor domain-containing protein</fullName>
    </recommendedName>
</protein>
<comment type="caution">
    <text evidence="3">The sequence shown here is derived from an EMBL/GenBank/DDBJ whole genome shotgun (WGS) entry which is preliminary data.</text>
</comment>
<dbReference type="AlphaFoldDB" id="A0A3N0EDC1"/>
<feature type="chain" id="PRO_5018027164" description="LPXTG cell wall anchor domain-containing protein" evidence="2">
    <location>
        <begin position="30"/>
        <end position="281"/>
    </location>
</feature>
<sequence length="281" mass="29139">MRGLRGCLRAGVSSLVVCWSLTAPTAVQAQPADQTAEWTTDSTGCTPVTAEQPISARTGPGLTADTVFVLNDGVTYTPVLPDTGDPSPPSDTSEGELTLTLELLTDQSGGEPWTDLEQLGFDVSAMKDPDPEPIEVEVGISGARDVDTDAVRAGDIENAGMVTLLESDALPADAWNRAFGAYAVVAADLALHTSNGDPWCRVEFRGSTDAPLERFRVVPSGGAIDAATEDNREDNEGGPPHAPLAVGGALAALLAGAGLLWRRRATADTEHPPGKSGARPS</sequence>
<proteinExistence type="predicted"/>
<name>A0A3N0EDC1_9ACTN</name>